<dbReference type="PROSITE" id="PS52016">
    <property type="entry name" value="TONB_DEPENDENT_REC_3"/>
    <property type="match status" value="1"/>
</dbReference>
<dbReference type="InterPro" id="IPR000531">
    <property type="entry name" value="Beta-barrel_TonB"/>
</dbReference>
<organism evidence="13 14">
    <name type="scientific">Shewanella marisflavi</name>
    <dbReference type="NCBI Taxonomy" id="260364"/>
    <lineage>
        <taxon>Bacteria</taxon>
        <taxon>Pseudomonadati</taxon>
        <taxon>Pseudomonadota</taxon>
        <taxon>Gammaproteobacteria</taxon>
        <taxon>Alteromonadales</taxon>
        <taxon>Shewanellaceae</taxon>
        <taxon>Shewanella</taxon>
    </lineage>
</organism>
<evidence type="ECO:0000313" key="13">
    <source>
        <dbReference type="EMBL" id="ASJ97050.1"/>
    </source>
</evidence>
<keyword evidence="4 8" id="KW-0812">Transmembrane</keyword>
<reference evidence="13 14" key="1">
    <citation type="submission" date="2017-06" db="EMBL/GenBank/DDBJ databases">
        <title>Complete genome sequence of Shewanella marisflavi EP1 associated with anaerobic 2,4-dinitrotoluene reduction and salt tolerance.</title>
        <authorList>
            <person name="Huang J."/>
        </authorList>
    </citation>
    <scope>NUCLEOTIDE SEQUENCE [LARGE SCALE GENOMIC DNA]</scope>
    <source>
        <strain evidence="13 14">EP1</strain>
    </source>
</reference>
<feature type="signal peptide" evidence="10">
    <location>
        <begin position="1"/>
        <end position="30"/>
    </location>
</feature>
<keyword evidence="7 8" id="KW-0998">Cell outer membrane</keyword>
<dbReference type="Pfam" id="PF00593">
    <property type="entry name" value="TonB_dep_Rec_b-barrel"/>
    <property type="match status" value="1"/>
</dbReference>
<dbReference type="GO" id="GO:0009279">
    <property type="term" value="C:cell outer membrane"/>
    <property type="evidence" value="ECO:0007669"/>
    <property type="project" value="UniProtKB-SubCell"/>
</dbReference>
<feature type="domain" description="TonB-dependent receptor plug" evidence="12">
    <location>
        <begin position="49"/>
        <end position="153"/>
    </location>
</feature>
<dbReference type="AlphaFoldDB" id="A0AAC9TY83"/>
<dbReference type="InterPro" id="IPR036942">
    <property type="entry name" value="Beta-barrel_TonB_sf"/>
</dbReference>
<dbReference type="SUPFAM" id="SSF56935">
    <property type="entry name" value="Porins"/>
    <property type="match status" value="1"/>
</dbReference>
<evidence type="ECO:0000259" key="12">
    <source>
        <dbReference type="Pfam" id="PF07715"/>
    </source>
</evidence>
<dbReference type="Gene3D" id="2.170.130.10">
    <property type="entry name" value="TonB-dependent receptor, plug domain"/>
    <property type="match status" value="1"/>
</dbReference>
<dbReference type="GO" id="GO:0044718">
    <property type="term" value="P:siderophore transmembrane transport"/>
    <property type="evidence" value="ECO:0007669"/>
    <property type="project" value="TreeGrafter"/>
</dbReference>
<feature type="chain" id="PRO_5042264814" evidence="10">
    <location>
        <begin position="31"/>
        <end position="710"/>
    </location>
</feature>
<protein>
    <submittedName>
        <fullName evidence="13">Ligand-gated channel protein</fullName>
    </submittedName>
</protein>
<dbReference type="Pfam" id="PF07715">
    <property type="entry name" value="Plug"/>
    <property type="match status" value="1"/>
</dbReference>
<dbReference type="CDD" id="cd01347">
    <property type="entry name" value="ligand_gated_channel"/>
    <property type="match status" value="1"/>
</dbReference>
<dbReference type="Proteomes" id="UP000198233">
    <property type="component" value="Chromosome"/>
</dbReference>
<evidence type="ECO:0000259" key="11">
    <source>
        <dbReference type="Pfam" id="PF00593"/>
    </source>
</evidence>
<accession>A0AAC9TY83</accession>
<evidence type="ECO:0000256" key="5">
    <source>
        <dbReference type="ARBA" id="ARBA00023077"/>
    </source>
</evidence>
<feature type="domain" description="TonB-dependent receptor-like beta-barrel" evidence="11">
    <location>
        <begin position="251"/>
        <end position="675"/>
    </location>
</feature>
<keyword evidence="2 8" id="KW-0813">Transport</keyword>
<dbReference type="InterPro" id="IPR012910">
    <property type="entry name" value="Plug_dom"/>
</dbReference>
<evidence type="ECO:0000256" key="1">
    <source>
        <dbReference type="ARBA" id="ARBA00004571"/>
    </source>
</evidence>
<dbReference type="KEGG" id="smav:CFF01_10905"/>
<dbReference type="EMBL" id="CP022272">
    <property type="protein sequence ID" value="ASJ97050.1"/>
    <property type="molecule type" value="Genomic_DNA"/>
</dbReference>
<evidence type="ECO:0000256" key="7">
    <source>
        <dbReference type="ARBA" id="ARBA00023237"/>
    </source>
</evidence>
<dbReference type="InterPro" id="IPR037066">
    <property type="entry name" value="Plug_dom_sf"/>
</dbReference>
<dbReference type="PANTHER" id="PTHR30069:SF42">
    <property type="entry name" value="FERRIC AEROBACTIN RECEPTOR"/>
    <property type="match status" value="1"/>
</dbReference>
<keyword evidence="6 8" id="KW-0472">Membrane</keyword>
<name>A0AAC9TY83_9GAMM</name>
<evidence type="ECO:0000256" key="9">
    <source>
        <dbReference type="RuleBase" id="RU003357"/>
    </source>
</evidence>
<comment type="similarity">
    <text evidence="8 9">Belongs to the TonB-dependent receptor family.</text>
</comment>
<evidence type="ECO:0000256" key="8">
    <source>
        <dbReference type="PROSITE-ProRule" id="PRU01360"/>
    </source>
</evidence>
<dbReference type="Gene3D" id="2.40.170.20">
    <property type="entry name" value="TonB-dependent receptor, beta-barrel domain"/>
    <property type="match status" value="1"/>
</dbReference>
<keyword evidence="3 8" id="KW-1134">Transmembrane beta strand</keyword>
<comment type="subcellular location">
    <subcellularLocation>
        <location evidence="1 8">Cell outer membrane</location>
        <topology evidence="1 8">Multi-pass membrane protein</topology>
    </subcellularLocation>
</comment>
<evidence type="ECO:0000256" key="3">
    <source>
        <dbReference type="ARBA" id="ARBA00022452"/>
    </source>
</evidence>
<dbReference type="InterPro" id="IPR039426">
    <property type="entry name" value="TonB-dep_rcpt-like"/>
</dbReference>
<gene>
    <name evidence="13" type="ORF">CFF01_10905</name>
</gene>
<dbReference type="RefSeq" id="WP_088904809.1">
    <property type="nucleotide sequence ID" value="NZ_CP022272.1"/>
</dbReference>
<evidence type="ECO:0000256" key="2">
    <source>
        <dbReference type="ARBA" id="ARBA00022448"/>
    </source>
</evidence>
<keyword evidence="10" id="KW-0732">Signal</keyword>
<evidence type="ECO:0000256" key="10">
    <source>
        <dbReference type="SAM" id="SignalP"/>
    </source>
</evidence>
<proteinExistence type="inferred from homology"/>
<evidence type="ECO:0000256" key="6">
    <source>
        <dbReference type="ARBA" id="ARBA00023136"/>
    </source>
</evidence>
<dbReference type="PANTHER" id="PTHR30069">
    <property type="entry name" value="TONB-DEPENDENT OUTER MEMBRANE RECEPTOR"/>
    <property type="match status" value="1"/>
</dbReference>
<evidence type="ECO:0000313" key="14">
    <source>
        <dbReference type="Proteomes" id="UP000198233"/>
    </source>
</evidence>
<dbReference type="GO" id="GO:0015344">
    <property type="term" value="F:siderophore uptake transmembrane transporter activity"/>
    <property type="evidence" value="ECO:0007669"/>
    <property type="project" value="TreeGrafter"/>
</dbReference>
<keyword evidence="5 9" id="KW-0798">TonB box</keyword>
<evidence type="ECO:0000256" key="4">
    <source>
        <dbReference type="ARBA" id="ARBA00022692"/>
    </source>
</evidence>
<sequence>MPSHFTLKKSPLALYTSLFCLGLISPSVIADDTGIERIIVTGSRSAESIEEVPSSVTLIDNKTLAQDMQITSELQNMLAFRVPGMAPSTGTSSNAGQTLRGRKALVMIDGVPQSTPLRNGSLGIRSIDPSAIERIEVIKGATSIYGNGASGGIINYITKTPSSDAKASVELGASSKFSAVKFEDSAGYRYHASLDGTLDKFSYVVSAVEEETGLEYDAEGDIIGLIYGLSETKSQNLFTKLAYEFDSEKQLQLTYNYYEAQQNAELVDVTGSVNSGEKTYAIKSSAPKPGVPQGPRGNHNLMLKYTDQELFNQTQLTLDAYYQKIENMFFYSAALANPSEGYDGGQSLIRSEKRGLRVNFNSYTDWDNVSASFIYGIDALNDISSQPLNDGRIWVPEMDMSNLAGYLQTKWVIYDDWILKAGLRHDRVDISVDDYETLKVCRTAETCSVPFDVTGGELNFTSTTYNLGLRYQLSDAFSPFASFSQGADISDLGRLLRTATVNDISLIQTEASIVDNYEIGFSGQYDKLSYELAAYRSTSELGTSNAYDPVTGVYMPVRAPQKIWGYEAQLAYQWLDNLGTDFSYSWVEGKDTEKDIYLDGQVISAPKFTASVNWQPIDDANIAINYLYVGDRKRFEPVNGQYVGAQGPVSHYNLVNLSGSYQLDNWQFSLGVENLLNEDYYSARSQAFTYSGYNTKGLGTTINLGVKARF</sequence>